<evidence type="ECO:0000313" key="1">
    <source>
        <dbReference type="EMBL" id="MCP2257462.1"/>
    </source>
</evidence>
<sequence>MNTIRRIRSLVSRWFAPTPDADTAECVCCHTAMDETLPPDVPQVCFDCWVCCSPHGHNPDVQTTH</sequence>
<keyword evidence="2" id="KW-1185">Reference proteome</keyword>
<accession>A0ABT1HPM5</accession>
<protein>
    <submittedName>
        <fullName evidence="1">Uncharacterized protein</fullName>
    </submittedName>
</protein>
<comment type="caution">
    <text evidence="1">The sequence shown here is derived from an EMBL/GenBank/DDBJ whole genome shotgun (WGS) entry which is preliminary data.</text>
</comment>
<dbReference type="Proteomes" id="UP001205311">
    <property type="component" value="Unassembled WGS sequence"/>
</dbReference>
<organism evidence="1 2">
    <name type="scientific">Streptoalloteichus tenebrarius (strain ATCC 17920 / DSM 40477 / JCM 4838 / CBS 697.72 / NBRC 16177 / NCIMB 11028 / NRRL B-12390 / A12253. 1 / ISP 5477)</name>
    <name type="common">Streptomyces tenebrarius</name>
    <dbReference type="NCBI Taxonomy" id="1933"/>
    <lineage>
        <taxon>Bacteria</taxon>
        <taxon>Bacillati</taxon>
        <taxon>Actinomycetota</taxon>
        <taxon>Actinomycetes</taxon>
        <taxon>Pseudonocardiales</taxon>
        <taxon>Pseudonocardiaceae</taxon>
        <taxon>Streptoalloteichus</taxon>
    </lineage>
</organism>
<reference evidence="1 2" key="1">
    <citation type="submission" date="2022-06" db="EMBL/GenBank/DDBJ databases">
        <title>Genomic Encyclopedia of Archaeal and Bacterial Type Strains, Phase II (KMG-II): from individual species to whole genera.</title>
        <authorList>
            <person name="Goeker M."/>
        </authorList>
    </citation>
    <scope>NUCLEOTIDE SEQUENCE [LARGE SCALE GENOMIC DNA]</scope>
    <source>
        <strain evidence="1 2">DSM 40477</strain>
    </source>
</reference>
<evidence type="ECO:0000313" key="2">
    <source>
        <dbReference type="Proteomes" id="UP001205311"/>
    </source>
</evidence>
<dbReference type="RefSeq" id="WP_253668421.1">
    <property type="nucleotide sequence ID" value="NZ_JAMTCP010000004.1"/>
</dbReference>
<dbReference type="EMBL" id="JAMTCP010000004">
    <property type="protein sequence ID" value="MCP2257462.1"/>
    <property type="molecule type" value="Genomic_DNA"/>
</dbReference>
<name>A0ABT1HPM5_STRSD</name>
<gene>
    <name evidence="1" type="ORF">LX15_001147</name>
</gene>
<proteinExistence type="predicted"/>